<sequence>MKETYKEIKTIAKTTGLEVNVNRTKMLIHSRRNPRQTGEINMIGDGIEIAEDFIYLGSKSHKDGEENHEITRRVKLANNAYFSLLSVFRSKDIHRAIKTKIYKTMIRPVLYYGCEGWTLNKKEESVINSFERKILRRIYGPIKENGIWRIRYNKELYKLHKEPEISMTIKLKRLQWAGHVQRMDKERIPKKILYSTIDGRRHAGKPRTRWIDAVEEDAKKLMGVRNWKRAAQDREEWRGLIREAKARHRAVAP</sequence>
<protein>
    <recommendedName>
        <fullName evidence="3">Reverse transcriptase domain-containing protein</fullName>
    </recommendedName>
</protein>
<evidence type="ECO:0000313" key="2">
    <source>
        <dbReference type="Proteomes" id="UP000235965"/>
    </source>
</evidence>
<dbReference type="Proteomes" id="UP000235965">
    <property type="component" value="Unassembled WGS sequence"/>
</dbReference>
<reference evidence="1 2" key="1">
    <citation type="submission" date="2017-12" db="EMBL/GenBank/DDBJ databases">
        <title>Hemimetabolous genomes reveal molecular basis of termite eusociality.</title>
        <authorList>
            <person name="Harrison M.C."/>
            <person name="Jongepier E."/>
            <person name="Robertson H.M."/>
            <person name="Arning N."/>
            <person name="Bitard-Feildel T."/>
            <person name="Chao H."/>
            <person name="Childers C.P."/>
            <person name="Dinh H."/>
            <person name="Doddapaneni H."/>
            <person name="Dugan S."/>
            <person name="Gowin J."/>
            <person name="Greiner C."/>
            <person name="Han Y."/>
            <person name="Hu H."/>
            <person name="Hughes D.S.T."/>
            <person name="Huylmans A.-K."/>
            <person name="Kemena C."/>
            <person name="Kremer L.P.M."/>
            <person name="Lee S.L."/>
            <person name="Lopez-Ezquerra A."/>
            <person name="Mallet L."/>
            <person name="Monroy-Kuhn J.M."/>
            <person name="Moser A."/>
            <person name="Murali S.C."/>
            <person name="Muzny D.M."/>
            <person name="Otani S."/>
            <person name="Piulachs M.-D."/>
            <person name="Poelchau M."/>
            <person name="Qu J."/>
            <person name="Schaub F."/>
            <person name="Wada-Katsumata A."/>
            <person name="Worley K.C."/>
            <person name="Xie Q."/>
            <person name="Ylla G."/>
            <person name="Poulsen M."/>
            <person name="Gibbs R.A."/>
            <person name="Schal C."/>
            <person name="Richards S."/>
            <person name="Belles X."/>
            <person name="Korb J."/>
            <person name="Bornberg-Bauer E."/>
        </authorList>
    </citation>
    <scope>NUCLEOTIDE SEQUENCE [LARGE SCALE GENOMIC DNA]</scope>
    <source>
        <tissue evidence="1">Whole body</tissue>
    </source>
</reference>
<name>A0A2J7PD61_9NEOP</name>
<evidence type="ECO:0000313" key="1">
    <source>
        <dbReference type="EMBL" id="PNF14276.1"/>
    </source>
</evidence>
<gene>
    <name evidence="1" type="ORF">B7P43_G07087</name>
</gene>
<dbReference type="PANTHER" id="PTHR47027:SF20">
    <property type="entry name" value="REVERSE TRANSCRIPTASE-LIKE PROTEIN WITH RNA-DIRECTED DNA POLYMERASE DOMAIN"/>
    <property type="match status" value="1"/>
</dbReference>
<dbReference type="EMBL" id="NEVH01026393">
    <property type="protein sequence ID" value="PNF14276.1"/>
    <property type="molecule type" value="Genomic_DNA"/>
</dbReference>
<organism evidence="1 2">
    <name type="scientific">Cryptotermes secundus</name>
    <dbReference type="NCBI Taxonomy" id="105785"/>
    <lineage>
        <taxon>Eukaryota</taxon>
        <taxon>Metazoa</taxon>
        <taxon>Ecdysozoa</taxon>
        <taxon>Arthropoda</taxon>
        <taxon>Hexapoda</taxon>
        <taxon>Insecta</taxon>
        <taxon>Pterygota</taxon>
        <taxon>Neoptera</taxon>
        <taxon>Polyneoptera</taxon>
        <taxon>Dictyoptera</taxon>
        <taxon>Blattodea</taxon>
        <taxon>Blattoidea</taxon>
        <taxon>Termitoidae</taxon>
        <taxon>Kalotermitidae</taxon>
        <taxon>Cryptotermitinae</taxon>
        <taxon>Cryptotermes</taxon>
    </lineage>
</organism>
<dbReference type="STRING" id="105785.A0A2J7PD61"/>
<dbReference type="InParanoid" id="A0A2J7PD61"/>
<keyword evidence="2" id="KW-1185">Reference proteome</keyword>
<dbReference type="AlphaFoldDB" id="A0A2J7PD61"/>
<evidence type="ECO:0008006" key="3">
    <source>
        <dbReference type="Google" id="ProtNLM"/>
    </source>
</evidence>
<proteinExistence type="predicted"/>
<dbReference type="PANTHER" id="PTHR47027">
    <property type="entry name" value="REVERSE TRANSCRIPTASE DOMAIN-CONTAINING PROTEIN"/>
    <property type="match status" value="1"/>
</dbReference>
<accession>A0A2J7PD61</accession>
<comment type="caution">
    <text evidence="1">The sequence shown here is derived from an EMBL/GenBank/DDBJ whole genome shotgun (WGS) entry which is preliminary data.</text>
</comment>